<name>A0AAU9D6M1_9BACT</name>
<dbReference type="AlphaFoldDB" id="A0AAU9D6M1"/>
<sequence length="138" mass="15745">MSGKKLVESWFKNIDSQDFEAVGELMADEHTFHSPMSPTPIKAIEHLDMMWTMSDSFSGIHLLDQVIEDGNNVVVRGRWAGKHTREYHGIPASGKKVEFSWIDIFEIVDGKVVNEYFEMDPTSIIEQITNINTQKTQS</sequence>
<keyword evidence="2" id="KW-1185">Reference proteome</keyword>
<dbReference type="KEGG" id="fax:FUAX_02470"/>
<dbReference type="Pfam" id="PF07366">
    <property type="entry name" value="SnoaL"/>
    <property type="match status" value="1"/>
</dbReference>
<dbReference type="PANTHER" id="PTHR38436:SF1">
    <property type="entry name" value="ESTER CYCLASE"/>
    <property type="match status" value="1"/>
</dbReference>
<organism evidence="1 2">
    <name type="scientific">Fulvitalea axinellae</name>
    <dbReference type="NCBI Taxonomy" id="1182444"/>
    <lineage>
        <taxon>Bacteria</taxon>
        <taxon>Pseudomonadati</taxon>
        <taxon>Bacteroidota</taxon>
        <taxon>Cytophagia</taxon>
        <taxon>Cytophagales</taxon>
        <taxon>Persicobacteraceae</taxon>
        <taxon>Fulvitalea</taxon>
    </lineage>
</organism>
<evidence type="ECO:0008006" key="3">
    <source>
        <dbReference type="Google" id="ProtNLM"/>
    </source>
</evidence>
<dbReference type="PANTHER" id="PTHR38436">
    <property type="entry name" value="POLYKETIDE CYCLASE SNOAL-LIKE DOMAIN"/>
    <property type="match status" value="1"/>
</dbReference>
<dbReference type="Gene3D" id="3.10.450.50">
    <property type="match status" value="1"/>
</dbReference>
<dbReference type="InterPro" id="IPR032710">
    <property type="entry name" value="NTF2-like_dom_sf"/>
</dbReference>
<gene>
    <name evidence="1" type="ORF">FUAX_02470</name>
</gene>
<evidence type="ECO:0000313" key="2">
    <source>
        <dbReference type="Proteomes" id="UP001348817"/>
    </source>
</evidence>
<accession>A0AAU9D6M1</accession>
<protein>
    <recommendedName>
        <fullName evidence="3">Ester cyclase</fullName>
    </recommendedName>
</protein>
<dbReference type="InterPro" id="IPR009959">
    <property type="entry name" value="Cyclase_SnoaL-like"/>
</dbReference>
<dbReference type="GO" id="GO:0030638">
    <property type="term" value="P:polyketide metabolic process"/>
    <property type="evidence" value="ECO:0007669"/>
    <property type="project" value="InterPro"/>
</dbReference>
<dbReference type="SUPFAM" id="SSF54427">
    <property type="entry name" value="NTF2-like"/>
    <property type="match status" value="1"/>
</dbReference>
<dbReference type="RefSeq" id="WP_338393119.1">
    <property type="nucleotide sequence ID" value="NZ_AP025314.1"/>
</dbReference>
<dbReference type="EMBL" id="AP025314">
    <property type="protein sequence ID" value="BDD07815.1"/>
    <property type="molecule type" value="Genomic_DNA"/>
</dbReference>
<proteinExistence type="predicted"/>
<dbReference type="Proteomes" id="UP001348817">
    <property type="component" value="Chromosome"/>
</dbReference>
<reference evidence="1 2" key="1">
    <citation type="submission" date="2021-12" db="EMBL/GenBank/DDBJ databases">
        <title>Genome sequencing of bacteria with rrn-lacking chromosome and rrn-plasmid.</title>
        <authorList>
            <person name="Anda M."/>
            <person name="Iwasaki W."/>
        </authorList>
    </citation>
    <scope>NUCLEOTIDE SEQUENCE [LARGE SCALE GENOMIC DNA]</scope>
    <source>
        <strain evidence="1 2">DSM 100852</strain>
    </source>
</reference>
<evidence type="ECO:0000313" key="1">
    <source>
        <dbReference type="EMBL" id="BDD07815.1"/>
    </source>
</evidence>